<dbReference type="CDD" id="cd05172">
    <property type="entry name" value="PIKKc_DNA-PK"/>
    <property type="match status" value="1"/>
</dbReference>
<evidence type="ECO:0000313" key="9">
    <source>
        <dbReference type="Proteomes" id="UP000283509"/>
    </source>
</evidence>
<organism evidence="8 9">
    <name type="scientific">Penaeus vannamei</name>
    <name type="common">Whiteleg shrimp</name>
    <name type="synonym">Litopenaeus vannamei</name>
    <dbReference type="NCBI Taxonomy" id="6689"/>
    <lineage>
        <taxon>Eukaryota</taxon>
        <taxon>Metazoa</taxon>
        <taxon>Ecdysozoa</taxon>
        <taxon>Arthropoda</taxon>
        <taxon>Crustacea</taxon>
        <taxon>Multicrustacea</taxon>
        <taxon>Malacostraca</taxon>
        <taxon>Eumalacostraca</taxon>
        <taxon>Eucarida</taxon>
        <taxon>Decapoda</taxon>
        <taxon>Dendrobranchiata</taxon>
        <taxon>Penaeoidea</taxon>
        <taxon>Penaeidae</taxon>
        <taxon>Penaeus</taxon>
    </lineage>
</organism>
<dbReference type="SUPFAM" id="SSF56112">
    <property type="entry name" value="Protein kinase-like (PK-like)"/>
    <property type="match status" value="1"/>
</dbReference>
<evidence type="ECO:0000259" key="6">
    <source>
        <dbReference type="PROSITE" id="PS50290"/>
    </source>
</evidence>
<dbReference type="STRING" id="6689.A0A423TJP6"/>
<dbReference type="SMART" id="SM00146">
    <property type="entry name" value="PI3Kc"/>
    <property type="match status" value="1"/>
</dbReference>
<dbReference type="GO" id="GO:0000723">
    <property type="term" value="P:telomere maintenance"/>
    <property type="evidence" value="ECO:0007669"/>
    <property type="project" value="TreeGrafter"/>
</dbReference>
<protein>
    <recommendedName>
        <fullName evidence="1">non-specific serine/threonine protein kinase</fullName>
        <ecNumber evidence="1">2.7.11.1</ecNumber>
    </recommendedName>
</protein>
<dbReference type="OrthoDB" id="431717at2759"/>
<evidence type="ECO:0000259" key="7">
    <source>
        <dbReference type="PROSITE" id="PS51190"/>
    </source>
</evidence>
<accession>A0A423TJP6</accession>
<keyword evidence="5" id="KW-0067">ATP-binding</keyword>
<dbReference type="InterPro" id="IPR003152">
    <property type="entry name" value="FATC_dom"/>
</dbReference>
<evidence type="ECO:0000313" key="8">
    <source>
        <dbReference type="EMBL" id="ROT76684.1"/>
    </source>
</evidence>
<dbReference type="InterPro" id="IPR011009">
    <property type="entry name" value="Kinase-like_dom_sf"/>
</dbReference>
<dbReference type="Gene3D" id="1.10.1070.11">
    <property type="entry name" value="Phosphatidylinositol 3-/4-kinase, catalytic domain"/>
    <property type="match status" value="1"/>
</dbReference>
<feature type="domain" description="PI3K/PI4K catalytic" evidence="6">
    <location>
        <begin position="61"/>
        <end position="381"/>
    </location>
</feature>
<dbReference type="PROSITE" id="PS50290">
    <property type="entry name" value="PI3_4_KINASE_3"/>
    <property type="match status" value="1"/>
</dbReference>
<evidence type="ECO:0000256" key="4">
    <source>
        <dbReference type="ARBA" id="ARBA00022777"/>
    </source>
</evidence>
<dbReference type="Gene3D" id="3.30.1010.10">
    <property type="entry name" value="Phosphatidylinositol 3-kinase Catalytic Subunit, Chain A, domain 4"/>
    <property type="match status" value="1"/>
</dbReference>
<dbReference type="SMART" id="SM01343">
    <property type="entry name" value="FATC"/>
    <property type="match status" value="1"/>
</dbReference>
<gene>
    <name evidence="8" type="ORF">C7M84_004718</name>
</gene>
<dbReference type="InterPro" id="IPR036940">
    <property type="entry name" value="PI3/4_kinase_cat_sf"/>
</dbReference>
<dbReference type="GO" id="GO:0005634">
    <property type="term" value="C:nucleus"/>
    <property type="evidence" value="ECO:0007669"/>
    <property type="project" value="TreeGrafter"/>
</dbReference>
<dbReference type="AlphaFoldDB" id="A0A423TJP6"/>
<dbReference type="PROSITE" id="PS00916">
    <property type="entry name" value="PI3_4_KINASE_2"/>
    <property type="match status" value="1"/>
</dbReference>
<dbReference type="GO" id="GO:0006302">
    <property type="term" value="P:double-strand break repair"/>
    <property type="evidence" value="ECO:0007669"/>
    <property type="project" value="TreeGrafter"/>
</dbReference>
<dbReference type="GO" id="GO:0004677">
    <property type="term" value="F:DNA-dependent protein kinase activity"/>
    <property type="evidence" value="ECO:0007669"/>
    <property type="project" value="InterPro"/>
</dbReference>
<dbReference type="EC" id="2.7.11.1" evidence="1"/>
<keyword evidence="2" id="KW-0808">Transferase</keyword>
<dbReference type="Proteomes" id="UP000283509">
    <property type="component" value="Unassembled WGS sequence"/>
</dbReference>
<evidence type="ECO:0000256" key="1">
    <source>
        <dbReference type="ARBA" id="ARBA00012513"/>
    </source>
</evidence>
<dbReference type="Pfam" id="PF00454">
    <property type="entry name" value="PI3_PI4_kinase"/>
    <property type="match status" value="1"/>
</dbReference>
<comment type="caution">
    <text evidence="8">The sequence shown here is derived from an EMBL/GenBank/DDBJ whole genome shotgun (WGS) entry which is preliminary data.</text>
</comment>
<keyword evidence="9" id="KW-1185">Reference proteome</keyword>
<dbReference type="InterPro" id="IPR018936">
    <property type="entry name" value="PI3/4_kinase_CS"/>
</dbReference>
<evidence type="ECO:0000256" key="5">
    <source>
        <dbReference type="ARBA" id="ARBA00022840"/>
    </source>
</evidence>
<dbReference type="InterPro" id="IPR050517">
    <property type="entry name" value="DDR_Repair_Kinase"/>
</dbReference>
<evidence type="ECO:0000256" key="2">
    <source>
        <dbReference type="ARBA" id="ARBA00022679"/>
    </source>
</evidence>
<dbReference type="PANTHER" id="PTHR11139:SF68">
    <property type="entry name" value="DNA-DEPENDENT PROTEIN KINASE CATALYTIC SUBUNIT"/>
    <property type="match status" value="1"/>
</dbReference>
<dbReference type="PROSITE" id="PS51190">
    <property type="entry name" value="FATC"/>
    <property type="match status" value="1"/>
</dbReference>
<reference evidence="8 9" key="2">
    <citation type="submission" date="2019-01" db="EMBL/GenBank/DDBJ databases">
        <title>The decoding of complex shrimp genome reveals the adaptation for benthos swimmer, frequently molting mechanism and breeding impact on genome.</title>
        <authorList>
            <person name="Sun Y."/>
            <person name="Gao Y."/>
            <person name="Yu Y."/>
        </authorList>
    </citation>
    <scope>NUCLEOTIDE SEQUENCE [LARGE SCALE GENOMIC DNA]</scope>
    <source>
        <tissue evidence="8">Muscle</tissue>
    </source>
</reference>
<dbReference type="InterPro" id="IPR037706">
    <property type="entry name" value="DNA-PK_dom"/>
</dbReference>
<keyword evidence="3" id="KW-0547">Nucleotide-binding</keyword>
<dbReference type="Pfam" id="PF02260">
    <property type="entry name" value="FATC"/>
    <property type="match status" value="1"/>
</dbReference>
<feature type="domain" description="FATC" evidence="7">
    <location>
        <begin position="417"/>
        <end position="449"/>
    </location>
</feature>
<dbReference type="PANTHER" id="PTHR11139">
    <property type="entry name" value="ATAXIA TELANGIECTASIA MUTATED ATM -RELATED"/>
    <property type="match status" value="1"/>
</dbReference>
<dbReference type="EMBL" id="QCYY01001622">
    <property type="protein sequence ID" value="ROT76684.1"/>
    <property type="molecule type" value="Genomic_DNA"/>
</dbReference>
<name>A0A423TJP6_PENVA</name>
<dbReference type="InterPro" id="IPR000403">
    <property type="entry name" value="PI3/4_kinase_cat_dom"/>
</dbReference>
<reference evidence="8 9" key="1">
    <citation type="submission" date="2018-04" db="EMBL/GenBank/DDBJ databases">
        <authorList>
            <person name="Zhang X."/>
            <person name="Yuan J."/>
            <person name="Li F."/>
            <person name="Xiang J."/>
        </authorList>
    </citation>
    <scope>NUCLEOTIDE SEQUENCE [LARGE SCALE GENOMIC DNA]</scope>
    <source>
        <tissue evidence="8">Muscle</tissue>
    </source>
</reference>
<proteinExistence type="predicted"/>
<evidence type="ECO:0000256" key="3">
    <source>
        <dbReference type="ARBA" id="ARBA00022741"/>
    </source>
</evidence>
<sequence length="449" mass="51076">MGRVLQLSPEEMRKLPRQLKAYSPWLANFQASKYSEVLELPGQYTGMSKPLPEYHVKISSFDENVLLMSSMRVPMRIIIRGDDEKEYKFLVKWGEDLRTDQRMEQMFTLMNSIYARSPLCTKASSVPSLDTYQVIPLSLRVGILQWVDSTQPLKDFINDSYRENETKCYGEARALYGKNENYTVAKKAKKRDVIKAYEEVVNKIPWDVLRRGLVRMSSSTEGFFSLRSAFAVSYAALCISQWLLGIGDRHCSNSLVSLKTGRVIGIDFGHHFESAVQFLPVPELMPFRLSPQIVNVFQPIGQVGMLKEIMVSALGALQESRHVLTAVLEAFVKEPTKDWLDFVQKQEGDTQDSKVELFSSKRIELLNDKLSDINPAYITLWAVSQNKFVAKQKAYENLKQAVLGDRGESVRASVGERGLSTHQQVDILLEQATDPNILGRSWIGWDPFL</sequence>
<dbReference type="GO" id="GO:0005524">
    <property type="term" value="F:ATP binding"/>
    <property type="evidence" value="ECO:0007669"/>
    <property type="project" value="UniProtKB-KW"/>
</dbReference>
<keyword evidence="4 8" id="KW-0418">Kinase</keyword>